<dbReference type="GO" id="GO:0005829">
    <property type="term" value="C:cytosol"/>
    <property type="evidence" value="ECO:0007669"/>
    <property type="project" value="TreeGrafter"/>
</dbReference>
<dbReference type="NCBIfam" id="NF001268">
    <property type="entry name" value="PRK00228.1-4"/>
    <property type="match status" value="1"/>
</dbReference>
<dbReference type="InterPro" id="IPR003774">
    <property type="entry name" value="AlgH-like"/>
</dbReference>
<dbReference type="PANTHER" id="PTHR30327:SF1">
    <property type="entry name" value="UPF0301 PROTEIN YQGE"/>
    <property type="match status" value="1"/>
</dbReference>
<protein>
    <recommendedName>
        <fullName evidence="2">UPF0301 protein GXW79_07450</fullName>
    </recommendedName>
</protein>
<dbReference type="SUPFAM" id="SSF143456">
    <property type="entry name" value="VC0467-like"/>
    <property type="match status" value="1"/>
</dbReference>
<dbReference type="Proteomes" id="UP001196068">
    <property type="component" value="Unassembled WGS sequence"/>
</dbReference>
<comment type="caution">
    <text evidence="3">The sequence shown here is derived from an EMBL/GenBank/DDBJ whole genome shotgun (WGS) entry which is preliminary data.</text>
</comment>
<dbReference type="EMBL" id="JAAEDH010000006">
    <property type="protein sequence ID" value="MBR0654910.1"/>
    <property type="molecule type" value="Genomic_DNA"/>
</dbReference>
<evidence type="ECO:0000313" key="3">
    <source>
        <dbReference type="EMBL" id="MBR0654910.1"/>
    </source>
</evidence>
<evidence type="ECO:0000256" key="2">
    <source>
        <dbReference type="HAMAP-Rule" id="MF_00758"/>
    </source>
</evidence>
<dbReference type="HAMAP" id="MF_00758">
    <property type="entry name" value="UPF0301"/>
    <property type="match status" value="1"/>
</dbReference>
<evidence type="ECO:0000256" key="1">
    <source>
        <dbReference type="ARBA" id="ARBA00009600"/>
    </source>
</evidence>
<evidence type="ECO:0000313" key="4">
    <source>
        <dbReference type="Proteomes" id="UP001196068"/>
    </source>
</evidence>
<accession>A0AAF1JVY1</accession>
<sequence>MKVAKTLAQGVDWLGGELLVAMPGMTDPRFAQAVICLCSHSPEGAMGIMLNRPIEGMSFDVLLRQLGLAPVPPARRIRVLEGGPVEGGRGFVLHSDDWSTEGSLPVRGDLALTANVEVLKAIAEGGGPRVGVLALGYAGWAPGQLDDEIQRNAWLSVPADEALLFDPDAEGLWRRALAKLRIDPLMLSDVSGRA</sequence>
<dbReference type="PANTHER" id="PTHR30327">
    <property type="entry name" value="UNCHARACTERIZED PROTEIN YQGE"/>
    <property type="match status" value="1"/>
</dbReference>
<keyword evidence="4" id="KW-1185">Reference proteome</keyword>
<dbReference type="RefSeq" id="WP_211873728.1">
    <property type="nucleotide sequence ID" value="NZ_JAAEDH010000006.1"/>
</dbReference>
<organism evidence="3 4">
    <name type="scientific">Plastoroseomonas arctica</name>
    <dbReference type="NCBI Taxonomy" id="1509237"/>
    <lineage>
        <taxon>Bacteria</taxon>
        <taxon>Pseudomonadati</taxon>
        <taxon>Pseudomonadota</taxon>
        <taxon>Alphaproteobacteria</taxon>
        <taxon>Acetobacterales</taxon>
        <taxon>Acetobacteraceae</taxon>
        <taxon>Plastoroseomonas</taxon>
    </lineage>
</organism>
<dbReference type="AlphaFoldDB" id="A0AAF1JVY1"/>
<proteinExistence type="inferred from homology"/>
<gene>
    <name evidence="3" type="ORF">GXW79_07450</name>
</gene>
<comment type="similarity">
    <text evidence="1 2">Belongs to the UPF0301 (AlgH) family.</text>
</comment>
<dbReference type="Pfam" id="PF02622">
    <property type="entry name" value="DUF179"/>
    <property type="match status" value="1"/>
</dbReference>
<reference evidence="3" key="2">
    <citation type="journal article" date="2021" name="Syst. Appl. Microbiol.">
        <title>Roseomonas hellenica sp. nov., isolated from roots of wild-growing Alkanna tinctoria.</title>
        <authorList>
            <person name="Rat A."/>
            <person name="Naranjo H.D."/>
            <person name="Lebbe L."/>
            <person name="Cnockaert M."/>
            <person name="Krigas N."/>
            <person name="Grigoriadou K."/>
            <person name="Maloupa E."/>
            <person name="Willems A."/>
        </authorList>
    </citation>
    <scope>NUCLEOTIDE SEQUENCE</scope>
    <source>
        <strain evidence="3">LMG 28251</strain>
    </source>
</reference>
<name>A0AAF1JVY1_9PROT</name>
<dbReference type="Gene3D" id="3.40.1740.10">
    <property type="entry name" value="VC0467-like"/>
    <property type="match status" value="1"/>
</dbReference>
<reference evidence="3" key="1">
    <citation type="submission" date="2020-01" db="EMBL/GenBank/DDBJ databases">
        <authorList>
            <person name="Rat A."/>
        </authorList>
    </citation>
    <scope>NUCLEOTIDE SEQUENCE</scope>
    <source>
        <strain evidence="3">LMG 28251</strain>
    </source>
</reference>